<evidence type="ECO:0008006" key="4">
    <source>
        <dbReference type="Google" id="ProtNLM"/>
    </source>
</evidence>
<dbReference type="Proteomes" id="UP001324427">
    <property type="component" value="Unassembled WGS sequence"/>
</dbReference>
<dbReference type="SUPFAM" id="SSF51735">
    <property type="entry name" value="NAD(P)-binding Rossmann-fold domains"/>
    <property type="match status" value="1"/>
</dbReference>
<dbReference type="Pfam" id="PF00106">
    <property type="entry name" value="adh_short"/>
    <property type="match status" value="1"/>
</dbReference>
<dbReference type="AlphaFoldDB" id="A0AAV9JCX8"/>
<protein>
    <recommendedName>
        <fullName evidence="4">NAD(P)-binding protein</fullName>
    </recommendedName>
</protein>
<dbReference type="GO" id="GO:0016491">
    <property type="term" value="F:oxidoreductase activity"/>
    <property type="evidence" value="ECO:0007669"/>
    <property type="project" value="UniProtKB-KW"/>
</dbReference>
<keyword evidence="3" id="KW-1185">Reference proteome</keyword>
<dbReference type="InterPro" id="IPR036291">
    <property type="entry name" value="NAD(P)-bd_dom_sf"/>
</dbReference>
<dbReference type="Gene3D" id="3.40.50.720">
    <property type="entry name" value="NAD(P)-binding Rossmann-like Domain"/>
    <property type="match status" value="1"/>
</dbReference>
<accession>A0AAV9JCX8</accession>
<evidence type="ECO:0000313" key="3">
    <source>
        <dbReference type="Proteomes" id="UP001324427"/>
    </source>
</evidence>
<dbReference type="PANTHER" id="PTHR43157:SF31">
    <property type="entry name" value="PHOSPHATIDYLINOSITOL-GLYCAN BIOSYNTHESIS CLASS F PROTEIN"/>
    <property type="match status" value="1"/>
</dbReference>
<evidence type="ECO:0000313" key="2">
    <source>
        <dbReference type="EMBL" id="KAK4543113.1"/>
    </source>
</evidence>
<name>A0AAV9JCX8_9PEZI</name>
<organism evidence="2 3">
    <name type="scientific">Oleoguttula mirabilis</name>
    <dbReference type="NCBI Taxonomy" id="1507867"/>
    <lineage>
        <taxon>Eukaryota</taxon>
        <taxon>Fungi</taxon>
        <taxon>Dikarya</taxon>
        <taxon>Ascomycota</taxon>
        <taxon>Pezizomycotina</taxon>
        <taxon>Dothideomycetes</taxon>
        <taxon>Dothideomycetidae</taxon>
        <taxon>Mycosphaerellales</taxon>
        <taxon>Teratosphaeriaceae</taxon>
        <taxon>Oleoguttula</taxon>
    </lineage>
</organism>
<dbReference type="InterPro" id="IPR002347">
    <property type="entry name" value="SDR_fam"/>
</dbReference>
<reference evidence="2 3" key="1">
    <citation type="submission" date="2021-11" db="EMBL/GenBank/DDBJ databases">
        <title>Black yeast isolated from Biological Soil Crust.</title>
        <authorList>
            <person name="Kurbessoian T."/>
        </authorList>
    </citation>
    <scope>NUCLEOTIDE SEQUENCE [LARGE SCALE GENOMIC DNA]</scope>
    <source>
        <strain evidence="2 3">CCFEE 5522</strain>
    </source>
</reference>
<proteinExistence type="predicted"/>
<evidence type="ECO:0000256" key="1">
    <source>
        <dbReference type="ARBA" id="ARBA00023002"/>
    </source>
</evidence>
<comment type="caution">
    <text evidence="2">The sequence shown here is derived from an EMBL/GenBank/DDBJ whole genome shotgun (WGS) entry which is preliminary data.</text>
</comment>
<dbReference type="PANTHER" id="PTHR43157">
    <property type="entry name" value="PHOSPHATIDYLINOSITOL-GLYCAN BIOSYNTHESIS CLASS F PROTEIN-RELATED"/>
    <property type="match status" value="1"/>
</dbReference>
<gene>
    <name evidence="2" type="ORF">LTR36_005890</name>
</gene>
<sequence>MLGWTATFMKSQLFTSVPYPTSDFSGQTVIITGSNTGLGLEASKHIVRLGAAKVILAVRTVSKGEKAAQEIVQTCNVPESTVEVWQLDMSKHDSIVAFAKRSSHLPRLDAAILNAGILTYKFETHSGVESHIAVNVVGTLLLSTLLLPKMRLSAKATRLRGRLTIVGSDMMYIADLKELETQGKILDKLNDPAQSDIGQRYGVSKVLVFYSLRELAARSPLTSDSDVILSVLTPGLCRSDIFRDDVSAAGKLAMTVGLAAFARTTEVGSRTLVHGISTQLPAEAHGKFLRDCRLAEYA</sequence>
<keyword evidence="1" id="KW-0560">Oxidoreductase</keyword>
<dbReference type="PRINTS" id="PR00081">
    <property type="entry name" value="GDHRDH"/>
</dbReference>
<dbReference type="EMBL" id="JAVFHQ010000035">
    <property type="protein sequence ID" value="KAK4543113.1"/>
    <property type="molecule type" value="Genomic_DNA"/>
</dbReference>